<dbReference type="EMBL" id="CP000282">
    <property type="protein sequence ID" value="ABD83254.1"/>
    <property type="molecule type" value="Genomic_DNA"/>
</dbReference>
<sequence>MCSCFISVNDWEKTVNHQHNKNHTTTKNLVRRSTSIALICAITGLLGCNSTSQKTLYDTTDNQPLYAQNASVSVSNIKAGNKLSGLAVVTHKGRQVMAIASEKTGIILAAINSDSQALNTQVISQLKGSYELLDSRQTSQRQWLITADAQTGQPVIFSATQDSDLMSATATALRETRFQTDALCLYLDKQNNLFAFMLDGYGGGEMRWLWDARKDSLVDITVKQLSLPPGSESCAVDDASAALLVAEEEFGVWQYPAEPEGAWQRHLVAAVKPWGKVQASPIGVKAIAPYHFALFSEQGAAVYRLNNKGTHAEVVALGKLNAQEIADVVWLNDKLLLLDEAEDAIVSAPLAAKKIEKSIATAKQQLAPLPAVYPTVTAKAQTPAMQRRGDAADDPAIWVHPTHPEKSLVLGTNKKWGLFVYDLQGNETQAIATGHINNVDIRQGVRLAPNQKAQDIAIASNRSDNTLTVYTLNNGHVKQVANIATGLNDVYGVCLYAPNKQALYAFINDKDGRFKQYQLIENTAGIDANLVREFHLDSQPEACVANDATGELFIGEEDAGVWLFDANPTASISGRLIAAVGDVLVADVEGLGLINNALGNYLVVSSQGDNSYAIYQAEAPYNYVGSFRVGLNSDNQIDGTSETDGIAITGAALGEHYPQGLLVIQDGFNLMPSQPQNFKYVSWQDVITELAK</sequence>
<evidence type="ECO:0000259" key="1">
    <source>
        <dbReference type="PROSITE" id="PS51662"/>
    </source>
</evidence>
<evidence type="ECO:0000313" key="2">
    <source>
        <dbReference type="EMBL" id="ABD83254.1"/>
    </source>
</evidence>
<dbReference type="InterPro" id="IPR011042">
    <property type="entry name" value="6-blade_b-propeller_TolB-like"/>
</dbReference>
<dbReference type="GO" id="GO:0016158">
    <property type="term" value="F:inositol hexakisphosphate 3-phosphatase activity"/>
    <property type="evidence" value="ECO:0007669"/>
    <property type="project" value="UniProtKB-EC"/>
</dbReference>
<dbReference type="EC" id="3.1.3.8" evidence="2"/>
<dbReference type="Pfam" id="PF02333">
    <property type="entry name" value="Phytase"/>
    <property type="match status" value="2"/>
</dbReference>
<dbReference type="AlphaFoldDB" id="Q21DH5"/>
<feature type="domain" description="BPP" evidence="1">
    <location>
        <begin position="366"/>
        <end position="690"/>
    </location>
</feature>
<dbReference type="eggNOG" id="COG4247">
    <property type="taxonomic scope" value="Bacteria"/>
</dbReference>
<dbReference type="Proteomes" id="UP000001947">
    <property type="component" value="Chromosome"/>
</dbReference>
<accession>Q21DH5</accession>
<keyword evidence="2" id="KW-0378">Hydrolase</keyword>
<dbReference type="PROSITE" id="PS51662">
    <property type="entry name" value="BP_PHYTASE"/>
    <property type="match status" value="2"/>
</dbReference>
<evidence type="ECO:0000313" key="3">
    <source>
        <dbReference type="Proteomes" id="UP000001947"/>
    </source>
</evidence>
<reference evidence="2 3" key="1">
    <citation type="journal article" date="2008" name="PLoS Genet.">
        <title>Complete genome sequence of the complex carbohydrate-degrading marine bacterium, Saccharophagus degradans strain 2-40 T.</title>
        <authorList>
            <person name="Weiner R.M."/>
            <person name="Taylor L.E.II."/>
            <person name="Henrissat B."/>
            <person name="Hauser L."/>
            <person name="Land M."/>
            <person name="Coutinho P.M."/>
            <person name="Rancurel C."/>
            <person name="Saunders E.H."/>
            <person name="Longmire A.G."/>
            <person name="Zhang H."/>
            <person name="Bayer E.A."/>
            <person name="Gilbert H.J."/>
            <person name="Larimer F."/>
            <person name="Zhulin I.B."/>
            <person name="Ekborg N.A."/>
            <person name="Lamed R."/>
            <person name="Richardson P.M."/>
            <person name="Borovok I."/>
            <person name="Hutcheson S."/>
        </authorList>
    </citation>
    <scope>NUCLEOTIDE SEQUENCE [LARGE SCALE GENOMIC DNA]</scope>
    <source>
        <strain evidence="3">2-40 / ATCC 43961 / DSM 17024</strain>
    </source>
</reference>
<dbReference type="InterPro" id="IPR003431">
    <property type="entry name" value="B-propeller_Phytase"/>
</dbReference>
<gene>
    <name evidence="2" type="ordered locus">Sde_3999</name>
</gene>
<dbReference type="STRING" id="203122.Sde_3999"/>
<dbReference type="HOGENOM" id="CLU_020351_0_0_6"/>
<dbReference type="SUPFAM" id="SSF50956">
    <property type="entry name" value="Thermostable phytase (3-phytase)"/>
    <property type="match status" value="2"/>
</dbReference>
<name>Q21DH5_SACD2</name>
<feature type="domain" description="BPP" evidence="1">
    <location>
        <begin position="32"/>
        <end position="359"/>
    </location>
</feature>
<protein>
    <submittedName>
        <fullName evidence="2">3-phytase</fullName>
        <ecNumber evidence="2">3.1.3.8</ecNumber>
    </submittedName>
</protein>
<dbReference type="KEGG" id="sde:Sde_3999"/>
<organism evidence="2 3">
    <name type="scientific">Saccharophagus degradans (strain 2-40 / ATCC 43961 / DSM 17024)</name>
    <dbReference type="NCBI Taxonomy" id="203122"/>
    <lineage>
        <taxon>Bacteria</taxon>
        <taxon>Pseudomonadati</taxon>
        <taxon>Pseudomonadota</taxon>
        <taxon>Gammaproteobacteria</taxon>
        <taxon>Cellvibrionales</taxon>
        <taxon>Cellvibrionaceae</taxon>
        <taxon>Saccharophagus</taxon>
    </lineage>
</organism>
<dbReference type="Gene3D" id="2.120.10.30">
    <property type="entry name" value="TolB, C-terminal domain"/>
    <property type="match status" value="2"/>
</dbReference>
<keyword evidence="3" id="KW-1185">Reference proteome</keyword>
<proteinExistence type="predicted"/>